<evidence type="ECO:0000256" key="1">
    <source>
        <dbReference type="ARBA" id="ARBA00022723"/>
    </source>
</evidence>
<dbReference type="InterPro" id="IPR006564">
    <property type="entry name" value="Znf_PMZ"/>
</dbReference>
<dbReference type="AlphaFoldDB" id="A0A9W3BT93"/>
<dbReference type="KEGG" id="rsz:130495172"/>
<dbReference type="Proteomes" id="UP000504610">
    <property type="component" value="Chromosome 1"/>
</dbReference>
<feature type="compositionally biased region" description="Basic residues" evidence="5">
    <location>
        <begin position="627"/>
        <end position="639"/>
    </location>
</feature>
<dbReference type="GO" id="GO:0008270">
    <property type="term" value="F:zinc ion binding"/>
    <property type="evidence" value="ECO:0007669"/>
    <property type="project" value="UniProtKB-KW"/>
</dbReference>
<feature type="compositionally biased region" description="Polar residues" evidence="5">
    <location>
        <begin position="676"/>
        <end position="700"/>
    </location>
</feature>
<dbReference type="Pfam" id="PF03108">
    <property type="entry name" value="DBD_Tnp_Mut"/>
    <property type="match status" value="1"/>
</dbReference>
<dbReference type="PROSITE" id="PS50966">
    <property type="entry name" value="ZF_SWIM"/>
    <property type="match status" value="1"/>
</dbReference>
<feature type="region of interest" description="Disordered" evidence="5">
    <location>
        <begin position="618"/>
        <end position="655"/>
    </location>
</feature>
<dbReference type="Proteomes" id="UP000504610">
    <property type="component" value="Chromosome 5"/>
</dbReference>
<dbReference type="Pfam" id="PF04434">
    <property type="entry name" value="SWIM"/>
    <property type="match status" value="1"/>
</dbReference>
<dbReference type="KEGG" id="rsz:130498139"/>
<evidence type="ECO:0000313" key="9">
    <source>
        <dbReference type="RefSeq" id="XP_056847500.1"/>
    </source>
</evidence>
<name>A0A9W3BT93_RAPSA</name>
<dbReference type="RefSeq" id="XP_056842398.1">
    <property type="nucleotide sequence ID" value="XM_056986418.1"/>
</dbReference>
<dbReference type="RefSeq" id="XP_056856221.1">
    <property type="nucleotide sequence ID" value="XM_057000241.1"/>
</dbReference>
<keyword evidence="2 4" id="KW-0863">Zinc-finger</keyword>
<dbReference type="KEGG" id="rsz:130505643"/>
<feature type="compositionally biased region" description="Acidic residues" evidence="5">
    <location>
        <begin position="63"/>
        <end position="72"/>
    </location>
</feature>
<keyword evidence="1" id="KW-0479">Metal-binding</keyword>
<sequence>MEPWSDVNVEWNDVPAFDPGTPDSPDIDSDGEDRRERNDYNIEKDAMNFVDEPPVKHNLYPETESDEEADVEENQRKEVQRTIYRRDQFRRGSGELFVGQVFINGIAFKEAVLDYALKTGRNIKQNRYDSTKIGFVCEGKGCSWRVYASVAAKYPNKWQVKIMKKDHTCVPTGTCEMLKVPQIARLFVDKIREEPEYFMPMKMEELVMEKWKINVSRPQCQHARNKAVRWIAREYDEQFGRLRDYCAEIRSSNQNSSVELDCVKNDAGIDVFNRFYVCFDALRRSWKETCRPLIGVDGCFLKSRMKGQLLVALGRDADNSIYPIAWAVVGVENTDNWLWFVKKIKVDLGLEEGDGYVMVSDRQKGLIAAVKRALPGIEHRMCVRHIYGNLKKNHGKKPDMKLKLWNLAWSYNEADYRANLLDIQMYDAAVYDDVMKAKPEKWCRAFHKLGPYCEDVENNSTESFNNSIGKARDKPFVPMLETIARLAMVRIAKRDVICSSYEGICTPYVVEMLEKLHQKASESTIRPSTNQTYECTTSYGCAHRVNLESRTCSCRRWEITGIPCEHAYGVMLKKGLEAQDYVVHWFKTPTWRRTYAEGIVPLRGAKFWPVGEEPSIIEPVIPDQPGRKKVTKADKKRKRGVNESPSKKKDKTLKRIMHCGQCGAANHNIRFHKNKTFVSGESSQPEASQGVCTQGSQSRK</sequence>
<dbReference type="GeneID" id="130495172"/>
<feature type="region of interest" description="Disordered" evidence="5">
    <location>
        <begin position="1"/>
        <end position="76"/>
    </location>
</feature>
<feature type="domain" description="SWIM-type" evidence="6">
    <location>
        <begin position="543"/>
        <end position="575"/>
    </location>
</feature>
<evidence type="ECO:0000256" key="2">
    <source>
        <dbReference type="ARBA" id="ARBA00022771"/>
    </source>
</evidence>
<dbReference type="OrthoDB" id="1683089at2759"/>
<evidence type="ECO:0000313" key="10">
    <source>
        <dbReference type="RefSeq" id="XP_056856221.1"/>
    </source>
</evidence>
<evidence type="ECO:0000313" key="8">
    <source>
        <dbReference type="RefSeq" id="XP_056842398.1"/>
    </source>
</evidence>
<evidence type="ECO:0000256" key="4">
    <source>
        <dbReference type="PROSITE-ProRule" id="PRU00325"/>
    </source>
</evidence>
<dbReference type="SMART" id="SM00575">
    <property type="entry name" value="ZnF_PMZ"/>
    <property type="match status" value="1"/>
</dbReference>
<dbReference type="InterPro" id="IPR004332">
    <property type="entry name" value="Transposase_MuDR"/>
</dbReference>
<protein>
    <submittedName>
        <fullName evidence="8">Uncharacterized protein LOC130495172</fullName>
    </submittedName>
    <submittedName>
        <fullName evidence="9">Uncharacterized protein LOC130498139</fullName>
    </submittedName>
    <submittedName>
        <fullName evidence="10">Uncharacterized protein LOC130505643</fullName>
    </submittedName>
</protein>
<dbReference type="InterPro" id="IPR007527">
    <property type="entry name" value="Znf_SWIM"/>
</dbReference>
<reference evidence="8 9" key="2">
    <citation type="submission" date="2025-04" db="UniProtKB">
        <authorList>
            <consortium name="RefSeq"/>
        </authorList>
    </citation>
    <scope>IDENTIFICATION</scope>
    <source>
        <tissue evidence="8 9">Leaf</tissue>
    </source>
</reference>
<feature type="compositionally biased region" description="Basic and acidic residues" evidence="5">
    <location>
        <begin position="32"/>
        <end position="46"/>
    </location>
</feature>
<evidence type="ECO:0000313" key="7">
    <source>
        <dbReference type="Proteomes" id="UP000504610"/>
    </source>
</evidence>
<evidence type="ECO:0000256" key="5">
    <source>
        <dbReference type="SAM" id="MobiDB-lite"/>
    </source>
</evidence>
<keyword evidence="3" id="KW-0862">Zinc</keyword>
<dbReference type="PANTHER" id="PTHR31973">
    <property type="entry name" value="POLYPROTEIN, PUTATIVE-RELATED"/>
    <property type="match status" value="1"/>
</dbReference>
<dbReference type="Pfam" id="PF10551">
    <property type="entry name" value="MULE"/>
    <property type="match status" value="1"/>
</dbReference>
<reference evidence="7" key="1">
    <citation type="journal article" date="2019" name="Database">
        <title>The radish genome database (RadishGD): an integrated information resource for radish genomics.</title>
        <authorList>
            <person name="Yu H.J."/>
            <person name="Baek S."/>
            <person name="Lee Y.J."/>
            <person name="Cho A."/>
            <person name="Mun J.H."/>
        </authorList>
    </citation>
    <scope>NUCLEOTIDE SEQUENCE [LARGE SCALE GENOMIC DNA]</scope>
    <source>
        <strain evidence="7">cv. WK10039</strain>
    </source>
</reference>
<dbReference type="PANTHER" id="PTHR31973:SF187">
    <property type="entry name" value="MUTATOR TRANSPOSASE MUDRA PROTEIN"/>
    <property type="match status" value="1"/>
</dbReference>
<gene>
    <name evidence="8" type="primary">LOC130495172</name>
    <name evidence="9" type="synonym">LOC130498139</name>
    <name evidence="10" type="synonym">LOC130505643</name>
</gene>
<dbReference type="RefSeq" id="XP_056847500.1">
    <property type="nucleotide sequence ID" value="XM_056991520.1"/>
</dbReference>
<dbReference type="InterPro" id="IPR018289">
    <property type="entry name" value="MULE_transposase_dom"/>
</dbReference>
<proteinExistence type="predicted"/>
<evidence type="ECO:0000256" key="3">
    <source>
        <dbReference type="ARBA" id="ARBA00022833"/>
    </source>
</evidence>
<organism evidence="7 8">
    <name type="scientific">Raphanus sativus</name>
    <name type="common">Radish</name>
    <name type="synonym">Raphanus raphanistrum var. sativus</name>
    <dbReference type="NCBI Taxonomy" id="3726"/>
    <lineage>
        <taxon>Eukaryota</taxon>
        <taxon>Viridiplantae</taxon>
        <taxon>Streptophyta</taxon>
        <taxon>Embryophyta</taxon>
        <taxon>Tracheophyta</taxon>
        <taxon>Spermatophyta</taxon>
        <taxon>Magnoliopsida</taxon>
        <taxon>eudicotyledons</taxon>
        <taxon>Gunneridae</taxon>
        <taxon>Pentapetalae</taxon>
        <taxon>rosids</taxon>
        <taxon>malvids</taxon>
        <taxon>Brassicales</taxon>
        <taxon>Brassicaceae</taxon>
        <taxon>Brassiceae</taxon>
        <taxon>Raphanus</taxon>
    </lineage>
</organism>
<keyword evidence="7" id="KW-1185">Reference proteome</keyword>
<evidence type="ECO:0000259" key="6">
    <source>
        <dbReference type="PROSITE" id="PS50966"/>
    </source>
</evidence>
<accession>A0A9W3BT93</accession>
<feature type="region of interest" description="Disordered" evidence="5">
    <location>
        <begin position="673"/>
        <end position="700"/>
    </location>
</feature>